<sequence length="89" mass="10153">MRLTISNQRPQFQIRPFGKLMLGAFFIFKNASKILRIKVSQDTWYQIDGSSCTVGQPCSLGTKWTVDTACYVIEVEHVTIKQLENNQSP</sequence>
<gene>
    <name evidence="1" type="ORF">LCGC14_1993610</name>
</gene>
<organism evidence="1">
    <name type="scientific">marine sediment metagenome</name>
    <dbReference type="NCBI Taxonomy" id="412755"/>
    <lineage>
        <taxon>unclassified sequences</taxon>
        <taxon>metagenomes</taxon>
        <taxon>ecological metagenomes</taxon>
    </lineage>
</organism>
<dbReference type="EMBL" id="LAZR01022529">
    <property type="protein sequence ID" value="KKL81547.1"/>
    <property type="molecule type" value="Genomic_DNA"/>
</dbReference>
<proteinExistence type="predicted"/>
<comment type="caution">
    <text evidence="1">The sequence shown here is derived from an EMBL/GenBank/DDBJ whole genome shotgun (WGS) entry which is preliminary data.</text>
</comment>
<name>A0A0F9I2H6_9ZZZZ</name>
<reference evidence="1" key="1">
    <citation type="journal article" date="2015" name="Nature">
        <title>Complex archaea that bridge the gap between prokaryotes and eukaryotes.</title>
        <authorList>
            <person name="Spang A."/>
            <person name="Saw J.H."/>
            <person name="Jorgensen S.L."/>
            <person name="Zaremba-Niedzwiedzka K."/>
            <person name="Martijn J."/>
            <person name="Lind A.E."/>
            <person name="van Eijk R."/>
            <person name="Schleper C."/>
            <person name="Guy L."/>
            <person name="Ettema T.J."/>
        </authorList>
    </citation>
    <scope>NUCLEOTIDE SEQUENCE</scope>
</reference>
<protein>
    <submittedName>
        <fullName evidence="1">Uncharacterized protein</fullName>
    </submittedName>
</protein>
<feature type="non-terminal residue" evidence="1">
    <location>
        <position position="89"/>
    </location>
</feature>
<accession>A0A0F9I2H6</accession>
<evidence type="ECO:0000313" key="1">
    <source>
        <dbReference type="EMBL" id="KKL81547.1"/>
    </source>
</evidence>
<dbReference type="AlphaFoldDB" id="A0A0F9I2H6"/>